<organism evidence="8 9">
    <name type="scientific">Aegilops tauschii subsp. strangulata</name>
    <name type="common">Goatgrass</name>
    <dbReference type="NCBI Taxonomy" id="200361"/>
    <lineage>
        <taxon>Eukaryota</taxon>
        <taxon>Viridiplantae</taxon>
        <taxon>Streptophyta</taxon>
        <taxon>Embryophyta</taxon>
        <taxon>Tracheophyta</taxon>
        <taxon>Spermatophyta</taxon>
        <taxon>Magnoliopsida</taxon>
        <taxon>Liliopsida</taxon>
        <taxon>Poales</taxon>
        <taxon>Poaceae</taxon>
        <taxon>BOP clade</taxon>
        <taxon>Pooideae</taxon>
        <taxon>Triticodae</taxon>
        <taxon>Triticeae</taxon>
        <taxon>Triticinae</taxon>
        <taxon>Aegilops</taxon>
    </lineage>
</organism>
<dbReference type="GO" id="GO:0061723">
    <property type="term" value="P:glycophagy"/>
    <property type="evidence" value="ECO:0007669"/>
    <property type="project" value="TreeGrafter"/>
</dbReference>
<dbReference type="PANTHER" id="PTHR12866">
    <property type="entry name" value="UBIQUITIN-LIKE-CONJUGATING ENZYME ATG3"/>
    <property type="match status" value="1"/>
</dbReference>
<dbReference type="PANTHER" id="PTHR12866:SF2">
    <property type="entry name" value="UBIQUITIN-LIKE-CONJUGATING ENZYME ATG3"/>
    <property type="match status" value="1"/>
</dbReference>
<protein>
    <submittedName>
        <fullName evidence="8">Uncharacterized protein</fullName>
    </submittedName>
</protein>
<name>A0A453ES05_AEGTS</name>
<keyword evidence="9" id="KW-1185">Reference proteome</keyword>
<proteinExistence type="inferred from homology"/>
<dbReference type="EnsemblPlants" id="AET3Gv20432500.3">
    <property type="protein sequence ID" value="AET3Gv20432500.3"/>
    <property type="gene ID" value="AET3Gv20432500"/>
</dbReference>
<dbReference type="GO" id="GO:0000045">
    <property type="term" value="P:autophagosome assembly"/>
    <property type="evidence" value="ECO:0007669"/>
    <property type="project" value="TreeGrafter"/>
</dbReference>
<evidence type="ECO:0000256" key="1">
    <source>
        <dbReference type="ARBA" id="ARBA00004496"/>
    </source>
</evidence>
<keyword evidence="3" id="KW-0813">Transport</keyword>
<reference evidence="8" key="4">
    <citation type="submission" date="2019-03" db="UniProtKB">
        <authorList>
            <consortium name="EnsemblPlants"/>
        </authorList>
    </citation>
    <scope>IDENTIFICATION</scope>
</reference>
<dbReference type="STRING" id="200361.A0A453ES05"/>
<comment type="subcellular location">
    <subcellularLocation>
        <location evidence="1">Cytoplasm</location>
    </subcellularLocation>
</comment>
<reference evidence="9" key="1">
    <citation type="journal article" date="2014" name="Science">
        <title>Ancient hybridizations among the ancestral genomes of bread wheat.</title>
        <authorList>
            <consortium name="International Wheat Genome Sequencing Consortium,"/>
            <person name="Marcussen T."/>
            <person name="Sandve S.R."/>
            <person name="Heier L."/>
            <person name="Spannagl M."/>
            <person name="Pfeifer M."/>
            <person name="Jakobsen K.S."/>
            <person name="Wulff B.B."/>
            <person name="Steuernagel B."/>
            <person name="Mayer K.F."/>
            <person name="Olsen O.A."/>
        </authorList>
    </citation>
    <scope>NUCLEOTIDE SEQUENCE [LARGE SCALE GENOMIC DNA]</scope>
    <source>
        <strain evidence="9">cv. AL8/78</strain>
    </source>
</reference>
<dbReference type="GO" id="GO:0000407">
    <property type="term" value="C:phagophore assembly site"/>
    <property type="evidence" value="ECO:0007669"/>
    <property type="project" value="TreeGrafter"/>
</dbReference>
<evidence type="ECO:0000256" key="6">
    <source>
        <dbReference type="ARBA" id="ARBA00022927"/>
    </source>
</evidence>
<evidence type="ECO:0000313" key="8">
    <source>
        <dbReference type="EnsemblPlants" id="AET3Gv20432500.3"/>
    </source>
</evidence>
<keyword evidence="4" id="KW-0963">Cytoplasm</keyword>
<evidence type="ECO:0000256" key="3">
    <source>
        <dbReference type="ARBA" id="ARBA00022448"/>
    </source>
</evidence>
<dbReference type="InterPro" id="IPR007135">
    <property type="entry name" value="Atg3/Atg10"/>
</dbReference>
<dbReference type="GO" id="GO:0044804">
    <property type="term" value="P:nucleophagy"/>
    <property type="evidence" value="ECO:0007669"/>
    <property type="project" value="TreeGrafter"/>
</dbReference>
<keyword evidence="5" id="KW-0833">Ubl conjugation pathway</keyword>
<dbReference type="GO" id="GO:0019776">
    <property type="term" value="F:Atg8-family ligase activity"/>
    <property type="evidence" value="ECO:0007669"/>
    <property type="project" value="TreeGrafter"/>
</dbReference>
<dbReference type="GO" id="GO:0005829">
    <property type="term" value="C:cytosol"/>
    <property type="evidence" value="ECO:0007669"/>
    <property type="project" value="TreeGrafter"/>
</dbReference>
<reference evidence="9" key="2">
    <citation type="journal article" date="2017" name="Nat. Plants">
        <title>The Aegilops tauschii genome reveals multiple impacts of transposons.</title>
        <authorList>
            <person name="Zhao G."/>
            <person name="Zou C."/>
            <person name="Li K."/>
            <person name="Wang K."/>
            <person name="Li T."/>
            <person name="Gao L."/>
            <person name="Zhang X."/>
            <person name="Wang H."/>
            <person name="Yang Z."/>
            <person name="Liu X."/>
            <person name="Jiang W."/>
            <person name="Mao L."/>
            <person name="Kong X."/>
            <person name="Jiao Y."/>
            <person name="Jia J."/>
        </authorList>
    </citation>
    <scope>NUCLEOTIDE SEQUENCE [LARGE SCALE GENOMIC DNA]</scope>
    <source>
        <strain evidence="9">cv. AL8/78</strain>
    </source>
</reference>
<evidence type="ECO:0000313" key="9">
    <source>
        <dbReference type="Proteomes" id="UP000015105"/>
    </source>
</evidence>
<keyword evidence="7" id="KW-0072">Autophagy</keyword>
<comment type="similarity">
    <text evidence="2">Belongs to the ATG3 family.</text>
</comment>
<evidence type="ECO:0000256" key="5">
    <source>
        <dbReference type="ARBA" id="ARBA00022786"/>
    </source>
</evidence>
<dbReference type="Pfam" id="PF03987">
    <property type="entry name" value="Autophagy_act_C"/>
    <property type="match status" value="1"/>
</dbReference>
<evidence type="ECO:0000256" key="2">
    <source>
        <dbReference type="ARBA" id="ARBA00007683"/>
    </source>
</evidence>
<reference evidence="8" key="3">
    <citation type="journal article" date="2017" name="Nature">
        <title>Genome sequence of the progenitor of the wheat D genome Aegilops tauschii.</title>
        <authorList>
            <person name="Luo M.C."/>
            <person name="Gu Y.Q."/>
            <person name="Puiu D."/>
            <person name="Wang H."/>
            <person name="Twardziok S.O."/>
            <person name="Deal K.R."/>
            <person name="Huo N."/>
            <person name="Zhu T."/>
            <person name="Wang L."/>
            <person name="Wang Y."/>
            <person name="McGuire P.E."/>
            <person name="Liu S."/>
            <person name="Long H."/>
            <person name="Ramasamy R.K."/>
            <person name="Rodriguez J.C."/>
            <person name="Van S.L."/>
            <person name="Yuan L."/>
            <person name="Wang Z."/>
            <person name="Xia Z."/>
            <person name="Xiao L."/>
            <person name="Anderson O.D."/>
            <person name="Ouyang S."/>
            <person name="Liang Y."/>
            <person name="Zimin A.V."/>
            <person name="Pertea G."/>
            <person name="Qi P."/>
            <person name="Bennetzen J.L."/>
            <person name="Dai X."/>
            <person name="Dawson M.W."/>
            <person name="Muller H.G."/>
            <person name="Kugler K."/>
            <person name="Rivarola-Duarte L."/>
            <person name="Spannagl M."/>
            <person name="Mayer K.F.X."/>
            <person name="Lu F.H."/>
            <person name="Bevan M.W."/>
            <person name="Leroy P."/>
            <person name="Li P."/>
            <person name="You F.M."/>
            <person name="Sun Q."/>
            <person name="Liu Z."/>
            <person name="Lyons E."/>
            <person name="Wicker T."/>
            <person name="Salzberg S.L."/>
            <person name="Devos K.M."/>
            <person name="Dvorak J."/>
        </authorList>
    </citation>
    <scope>NUCLEOTIDE SEQUENCE [LARGE SCALE GENOMIC DNA]</scope>
    <source>
        <strain evidence="8">cv. AL8/78</strain>
    </source>
</reference>
<dbReference type="Gramene" id="AET3Gv20432500.3">
    <property type="protein sequence ID" value="AET3Gv20432500.3"/>
    <property type="gene ID" value="AET3Gv20432500"/>
</dbReference>
<dbReference type="AlphaFoldDB" id="A0A453ES05"/>
<reference evidence="8" key="5">
    <citation type="journal article" date="2021" name="G3 (Bethesda)">
        <title>Aegilops tauschii genome assembly Aet v5.0 features greater sequence contiguity and improved annotation.</title>
        <authorList>
            <person name="Wang L."/>
            <person name="Zhu T."/>
            <person name="Rodriguez J.C."/>
            <person name="Deal K.R."/>
            <person name="Dubcovsky J."/>
            <person name="McGuire P.E."/>
            <person name="Lux T."/>
            <person name="Spannagl M."/>
            <person name="Mayer K.F.X."/>
            <person name="Baldrich P."/>
            <person name="Meyers B.C."/>
            <person name="Huo N."/>
            <person name="Gu Y.Q."/>
            <person name="Zhou H."/>
            <person name="Devos K.M."/>
            <person name="Bennetzen J.L."/>
            <person name="Unver T."/>
            <person name="Budak H."/>
            <person name="Gulick P.J."/>
            <person name="Galiba G."/>
            <person name="Kalapos B."/>
            <person name="Nelson D.R."/>
            <person name="Li P."/>
            <person name="You F.M."/>
            <person name="Luo M.C."/>
            <person name="Dvorak J."/>
        </authorList>
    </citation>
    <scope>NUCLEOTIDE SEQUENCE [LARGE SCALE GENOMIC DNA]</scope>
    <source>
        <strain evidence="8">cv. AL8/78</strain>
    </source>
</reference>
<evidence type="ECO:0000256" key="7">
    <source>
        <dbReference type="ARBA" id="ARBA00023006"/>
    </source>
</evidence>
<accession>A0A453ES05</accession>
<dbReference type="GO" id="GO:0015031">
    <property type="term" value="P:protein transport"/>
    <property type="evidence" value="ECO:0007669"/>
    <property type="project" value="UniProtKB-KW"/>
</dbReference>
<dbReference type="Proteomes" id="UP000015105">
    <property type="component" value="Chromosome 3D"/>
</dbReference>
<evidence type="ECO:0000256" key="4">
    <source>
        <dbReference type="ARBA" id="ARBA00022490"/>
    </source>
</evidence>
<keyword evidence="6" id="KW-0653">Protein transport</keyword>
<sequence>FSRQALSIPPHRSAFPRLLRSSRRAFLEKGVLSVPEFILAGDKLVSKCPTWSWEAGDPSKRKPYLPSDKQFLATRNVPCLRRAVVVEEEYDVAGAEVVLDDDEDGEGWLATHGLQPSESKEEEDIPSMDTLDIGKVKWLPLSLHISLQ</sequence>
<dbReference type="GO" id="GO:0000422">
    <property type="term" value="P:autophagy of mitochondrion"/>
    <property type="evidence" value="ECO:0007669"/>
    <property type="project" value="TreeGrafter"/>
</dbReference>